<evidence type="ECO:0000313" key="1">
    <source>
        <dbReference type="EMBL" id="KAI3904512.1"/>
    </source>
</evidence>
<dbReference type="Proteomes" id="UP001202328">
    <property type="component" value="Unassembled WGS sequence"/>
</dbReference>
<organism evidence="1 2">
    <name type="scientific">Papaver atlanticum</name>
    <dbReference type="NCBI Taxonomy" id="357466"/>
    <lineage>
        <taxon>Eukaryota</taxon>
        <taxon>Viridiplantae</taxon>
        <taxon>Streptophyta</taxon>
        <taxon>Embryophyta</taxon>
        <taxon>Tracheophyta</taxon>
        <taxon>Spermatophyta</taxon>
        <taxon>Magnoliopsida</taxon>
        <taxon>Ranunculales</taxon>
        <taxon>Papaveraceae</taxon>
        <taxon>Papaveroideae</taxon>
        <taxon>Papaver</taxon>
    </lineage>
</organism>
<accession>A0AAD4SHD8</accession>
<gene>
    <name evidence="1" type="ORF">MKW98_014692</name>
</gene>
<reference evidence="1" key="1">
    <citation type="submission" date="2022-04" db="EMBL/GenBank/DDBJ databases">
        <title>A functionally conserved STORR gene fusion in Papaver species that diverged 16.8 million years ago.</title>
        <authorList>
            <person name="Catania T."/>
        </authorList>
    </citation>
    <scope>NUCLEOTIDE SEQUENCE</scope>
    <source>
        <strain evidence="1">S-188037</strain>
    </source>
</reference>
<proteinExistence type="predicted"/>
<protein>
    <submittedName>
        <fullName evidence="1">Uncharacterized protein</fullName>
    </submittedName>
</protein>
<name>A0AAD4SHD8_9MAGN</name>
<keyword evidence="2" id="KW-1185">Reference proteome</keyword>
<comment type="caution">
    <text evidence="1">The sequence shown here is derived from an EMBL/GenBank/DDBJ whole genome shotgun (WGS) entry which is preliminary data.</text>
</comment>
<sequence>MALGKKSNHSGFDRTLSSLASIKSLPALLLDQTTKPEQSLLQYQSHPKVQRQSYPAFEGIHVMSRPASLQTCINSNWDGFWVKFR</sequence>
<dbReference type="AlphaFoldDB" id="A0AAD4SHD8"/>
<dbReference type="EMBL" id="JAJJMB010011095">
    <property type="protein sequence ID" value="KAI3904512.1"/>
    <property type="molecule type" value="Genomic_DNA"/>
</dbReference>
<evidence type="ECO:0000313" key="2">
    <source>
        <dbReference type="Proteomes" id="UP001202328"/>
    </source>
</evidence>